<evidence type="ECO:0000313" key="2">
    <source>
        <dbReference type="EMBL" id="CAK9032985.1"/>
    </source>
</evidence>
<proteinExistence type="predicted"/>
<keyword evidence="3" id="KW-1185">Reference proteome</keyword>
<reference evidence="2 3" key="1">
    <citation type="submission" date="2024-02" db="EMBL/GenBank/DDBJ databases">
        <authorList>
            <person name="Chen Y."/>
            <person name="Shah S."/>
            <person name="Dougan E. K."/>
            <person name="Thang M."/>
            <person name="Chan C."/>
        </authorList>
    </citation>
    <scope>NUCLEOTIDE SEQUENCE [LARGE SCALE GENOMIC DNA]</scope>
</reference>
<sequence length="302" mass="33127">MRHVFPSSAKLWFEVHAARLRSGELCVVKVVRPHVRERLSADFAAATLFARLADLVLGGGVQILSNKISSARNAGTGPVQFQVFQSLRQDLVLQMVSASLAGCVEDVTVRRARLQKAVKVPRTFSGASAAPENWQNALTSALSVAALSVIDGTAIFHEGFAHALQRIPELAVCLQVLDVDALAEDMKPVLRELQRLNPFRGRSDPMSPALHMELFRLQGVLCRHGVQLPREFALLIKTGCFGALYFSLLDEQHRRRLFSQLMVAGAAYAASNPKDAKQLLRPAKLAALLAALHTSDRRRPEV</sequence>
<gene>
    <name evidence="2" type="ORF">CCMP2556_LOCUS18873</name>
</gene>
<name>A0ABP0L1N9_9DINO</name>
<organism evidence="2 3">
    <name type="scientific">Durusdinium trenchii</name>
    <dbReference type="NCBI Taxonomy" id="1381693"/>
    <lineage>
        <taxon>Eukaryota</taxon>
        <taxon>Sar</taxon>
        <taxon>Alveolata</taxon>
        <taxon>Dinophyceae</taxon>
        <taxon>Suessiales</taxon>
        <taxon>Symbiodiniaceae</taxon>
        <taxon>Durusdinium</taxon>
    </lineage>
</organism>
<protein>
    <recommendedName>
        <fullName evidence="1">ABC1 atypical kinase-like domain-containing protein</fullName>
    </recommendedName>
</protein>
<evidence type="ECO:0000259" key="1">
    <source>
        <dbReference type="Pfam" id="PF03109"/>
    </source>
</evidence>
<dbReference type="InterPro" id="IPR004147">
    <property type="entry name" value="ABC1_dom"/>
</dbReference>
<comment type="caution">
    <text evidence="2">The sequence shown here is derived from an EMBL/GenBank/DDBJ whole genome shotgun (WGS) entry which is preliminary data.</text>
</comment>
<evidence type="ECO:0000313" key="3">
    <source>
        <dbReference type="Proteomes" id="UP001642484"/>
    </source>
</evidence>
<accession>A0ABP0L1N9</accession>
<dbReference type="Pfam" id="PF03109">
    <property type="entry name" value="ABC1"/>
    <property type="match status" value="1"/>
</dbReference>
<dbReference type="EMBL" id="CAXAMN010010890">
    <property type="protein sequence ID" value="CAK9032985.1"/>
    <property type="molecule type" value="Genomic_DNA"/>
</dbReference>
<dbReference type="Proteomes" id="UP001642484">
    <property type="component" value="Unassembled WGS sequence"/>
</dbReference>
<feature type="domain" description="ABC1 atypical kinase-like" evidence="1">
    <location>
        <begin position="15"/>
        <end position="56"/>
    </location>
</feature>